<sequence>MPAPYKQEKMTNLRVQKDGIAPYETGRRHRTPSISRSTHLIVKAGGPQLRESLKNGKIFSREDLFVIESTSGSSEKMSCWWNVPKDKKSMLEVHVITNGIA</sequence>
<evidence type="ECO:0000313" key="2">
    <source>
        <dbReference type="Proteomes" id="UP001314170"/>
    </source>
</evidence>
<dbReference type="EMBL" id="CAWUPB010001173">
    <property type="protein sequence ID" value="CAK7346356.1"/>
    <property type="molecule type" value="Genomic_DNA"/>
</dbReference>
<gene>
    <name evidence="1" type="ORF">DCAF_LOCUS19032</name>
</gene>
<keyword evidence="2" id="KW-1185">Reference proteome</keyword>
<reference evidence="1 2" key="1">
    <citation type="submission" date="2024-01" db="EMBL/GenBank/DDBJ databases">
        <authorList>
            <person name="Waweru B."/>
        </authorList>
    </citation>
    <scope>NUCLEOTIDE SEQUENCE [LARGE SCALE GENOMIC DNA]</scope>
</reference>
<comment type="caution">
    <text evidence="1">The sequence shown here is derived from an EMBL/GenBank/DDBJ whole genome shotgun (WGS) entry which is preliminary data.</text>
</comment>
<organism evidence="1 2">
    <name type="scientific">Dovyalis caffra</name>
    <dbReference type="NCBI Taxonomy" id="77055"/>
    <lineage>
        <taxon>Eukaryota</taxon>
        <taxon>Viridiplantae</taxon>
        <taxon>Streptophyta</taxon>
        <taxon>Embryophyta</taxon>
        <taxon>Tracheophyta</taxon>
        <taxon>Spermatophyta</taxon>
        <taxon>Magnoliopsida</taxon>
        <taxon>eudicotyledons</taxon>
        <taxon>Gunneridae</taxon>
        <taxon>Pentapetalae</taxon>
        <taxon>rosids</taxon>
        <taxon>fabids</taxon>
        <taxon>Malpighiales</taxon>
        <taxon>Salicaceae</taxon>
        <taxon>Flacourtieae</taxon>
        <taxon>Dovyalis</taxon>
    </lineage>
</organism>
<name>A0AAV1S544_9ROSI</name>
<dbReference type="Proteomes" id="UP001314170">
    <property type="component" value="Unassembled WGS sequence"/>
</dbReference>
<evidence type="ECO:0000313" key="1">
    <source>
        <dbReference type="EMBL" id="CAK7346356.1"/>
    </source>
</evidence>
<protein>
    <submittedName>
        <fullName evidence="1">Uncharacterized protein</fullName>
    </submittedName>
</protein>
<dbReference type="AlphaFoldDB" id="A0AAV1S544"/>
<proteinExistence type="predicted"/>
<accession>A0AAV1S544</accession>